<name>A0A5J4UEJ8_9EUKA</name>
<comment type="caution">
    <text evidence="1">The sequence shown here is derived from an EMBL/GenBank/DDBJ whole genome shotgun (WGS) entry which is preliminary data.</text>
</comment>
<evidence type="ECO:0000313" key="2">
    <source>
        <dbReference type="Proteomes" id="UP000324800"/>
    </source>
</evidence>
<dbReference type="EMBL" id="SNRW01017258">
    <property type="protein sequence ID" value="KAA6368530.1"/>
    <property type="molecule type" value="Genomic_DNA"/>
</dbReference>
<evidence type="ECO:0000313" key="1">
    <source>
        <dbReference type="EMBL" id="KAA6368530.1"/>
    </source>
</evidence>
<proteinExistence type="predicted"/>
<sequence>MTKAFPHINPSEKDIEILGQTFTHTKENQNASTILFLPVIESGIHRFEVQNENSLTSIGLVKHSLKFGPNEVPSKYGQENVVEFQNDGKLHHLGNIDKLVKGNDEFKKIGDNVALEV</sequence>
<organism evidence="1 2">
    <name type="scientific">Streblomastix strix</name>
    <dbReference type="NCBI Taxonomy" id="222440"/>
    <lineage>
        <taxon>Eukaryota</taxon>
        <taxon>Metamonada</taxon>
        <taxon>Preaxostyla</taxon>
        <taxon>Oxymonadida</taxon>
        <taxon>Streblomastigidae</taxon>
        <taxon>Streblomastix</taxon>
    </lineage>
</organism>
<accession>A0A5J4UEJ8</accession>
<dbReference type="AlphaFoldDB" id="A0A5J4UEJ8"/>
<gene>
    <name evidence="1" type="ORF">EZS28_035943</name>
</gene>
<protein>
    <submittedName>
        <fullName evidence="1">Uncharacterized protein</fullName>
    </submittedName>
</protein>
<dbReference type="Proteomes" id="UP000324800">
    <property type="component" value="Unassembled WGS sequence"/>
</dbReference>
<reference evidence="1 2" key="1">
    <citation type="submission" date="2019-03" db="EMBL/GenBank/DDBJ databases">
        <title>Single cell metagenomics reveals metabolic interactions within the superorganism composed of flagellate Streblomastix strix and complex community of Bacteroidetes bacteria on its surface.</title>
        <authorList>
            <person name="Treitli S.C."/>
            <person name="Kolisko M."/>
            <person name="Husnik F."/>
            <person name="Keeling P."/>
            <person name="Hampl V."/>
        </authorList>
    </citation>
    <scope>NUCLEOTIDE SEQUENCE [LARGE SCALE GENOMIC DNA]</scope>
    <source>
        <strain evidence="1">ST1C</strain>
    </source>
</reference>